<feature type="region of interest" description="Disordered" evidence="1">
    <location>
        <begin position="1"/>
        <end position="37"/>
    </location>
</feature>
<feature type="compositionally biased region" description="Low complexity" evidence="1">
    <location>
        <begin position="9"/>
        <end position="25"/>
    </location>
</feature>
<dbReference type="EMBL" id="CP012150">
    <property type="protein sequence ID" value="AKS35705.1"/>
    <property type="molecule type" value="Genomic_DNA"/>
</dbReference>
<dbReference type="Proteomes" id="UP000062255">
    <property type="component" value="Chromosome"/>
</dbReference>
<name>A0A0K0XE89_MYCGD</name>
<dbReference type="AlphaFoldDB" id="A0A0K0XE89"/>
<accession>A0A0K0XE89</accession>
<organism evidence="2 3">
    <name type="scientific">Mycolicibacterium goodii</name>
    <name type="common">Mycobacterium goodii</name>
    <dbReference type="NCBI Taxonomy" id="134601"/>
    <lineage>
        <taxon>Bacteria</taxon>
        <taxon>Bacillati</taxon>
        <taxon>Actinomycetota</taxon>
        <taxon>Actinomycetes</taxon>
        <taxon>Mycobacteriales</taxon>
        <taxon>Mycobacteriaceae</taxon>
        <taxon>Mycolicibacterium</taxon>
    </lineage>
</organism>
<sequence>MRRDPAPSVPVATGTMPAATAAADPPLDPPGVSARSQGLRVTPCSADAVKDARPNSGEAVTPMGTAPAATARCTSVQVWSATRSAYSALPMANGHPVTG</sequence>
<dbReference type="KEGG" id="mgo:AFA91_31570"/>
<evidence type="ECO:0000313" key="3">
    <source>
        <dbReference type="Proteomes" id="UP000062255"/>
    </source>
</evidence>
<reference evidence="2 3" key="1">
    <citation type="submission" date="2015-07" db="EMBL/GenBank/DDBJ databases">
        <title>Complete genome sequence of Mycobacterium goodii X7B, a facultative thermophilic biodesulfurizing bacterium.</title>
        <authorList>
            <person name="Yu B."/>
            <person name="Li F."/>
            <person name="Xu P."/>
        </authorList>
    </citation>
    <scope>NUCLEOTIDE SEQUENCE [LARGE SCALE GENOMIC DNA]</scope>
    <source>
        <strain evidence="2 3">X7B</strain>
    </source>
</reference>
<proteinExistence type="predicted"/>
<evidence type="ECO:0000313" key="2">
    <source>
        <dbReference type="EMBL" id="AKS35705.1"/>
    </source>
</evidence>
<evidence type="ECO:0000256" key="1">
    <source>
        <dbReference type="SAM" id="MobiDB-lite"/>
    </source>
</evidence>
<gene>
    <name evidence="2" type="ORF">AFA91_31570</name>
</gene>
<protein>
    <submittedName>
        <fullName evidence="2">Uncharacterized protein</fullName>
    </submittedName>
</protein>